<dbReference type="Proteomes" id="UP000886998">
    <property type="component" value="Unassembled WGS sequence"/>
</dbReference>
<evidence type="ECO:0008006" key="3">
    <source>
        <dbReference type="Google" id="ProtNLM"/>
    </source>
</evidence>
<protein>
    <recommendedName>
        <fullName evidence="3">PiggyBac transposable element-derived protein domain-containing protein</fullName>
    </recommendedName>
</protein>
<keyword evidence="2" id="KW-1185">Reference proteome</keyword>
<organism evidence="1 2">
    <name type="scientific">Trichonephila inaurata madagascariensis</name>
    <dbReference type="NCBI Taxonomy" id="2747483"/>
    <lineage>
        <taxon>Eukaryota</taxon>
        <taxon>Metazoa</taxon>
        <taxon>Ecdysozoa</taxon>
        <taxon>Arthropoda</taxon>
        <taxon>Chelicerata</taxon>
        <taxon>Arachnida</taxon>
        <taxon>Araneae</taxon>
        <taxon>Araneomorphae</taxon>
        <taxon>Entelegynae</taxon>
        <taxon>Araneoidea</taxon>
        <taxon>Nephilidae</taxon>
        <taxon>Trichonephila</taxon>
        <taxon>Trichonephila inaurata</taxon>
    </lineage>
</organism>
<dbReference type="PANTHER" id="PTHR47272:SF2">
    <property type="entry name" value="PIGGYBAC TRANSPOSABLE ELEMENT-DERIVED PROTEIN 3-LIKE"/>
    <property type="match status" value="1"/>
</dbReference>
<dbReference type="PANTHER" id="PTHR47272">
    <property type="entry name" value="DDE_TNP_1_7 DOMAIN-CONTAINING PROTEIN"/>
    <property type="match status" value="1"/>
</dbReference>
<gene>
    <name evidence="1" type="ORF">TNIN_174271</name>
</gene>
<evidence type="ECO:0000313" key="1">
    <source>
        <dbReference type="EMBL" id="GFY54837.1"/>
    </source>
</evidence>
<evidence type="ECO:0000313" key="2">
    <source>
        <dbReference type="Proteomes" id="UP000886998"/>
    </source>
</evidence>
<comment type="caution">
    <text evidence="1">The sequence shown here is derived from an EMBL/GenBank/DDBJ whole genome shotgun (WGS) entry which is preliminary data.</text>
</comment>
<sequence length="100" mass="11761">MITWGGINLLDRNINFCKRKFRTKKWTVLFILHMIQFTMSNACIVYRNNMTELEEPKKDILYYFALRLSIANTSIHGLLMKLYPIPSPAEDENDAPPPKR</sequence>
<dbReference type="EMBL" id="BMAV01010035">
    <property type="protein sequence ID" value="GFY54837.1"/>
    <property type="molecule type" value="Genomic_DNA"/>
</dbReference>
<name>A0A8X6XLH8_9ARAC</name>
<dbReference type="AlphaFoldDB" id="A0A8X6XLH8"/>
<dbReference type="OrthoDB" id="6486427at2759"/>
<accession>A0A8X6XLH8</accession>
<proteinExistence type="predicted"/>
<reference evidence="1" key="1">
    <citation type="submission" date="2020-08" db="EMBL/GenBank/DDBJ databases">
        <title>Multicomponent nature underlies the extraordinary mechanical properties of spider dragline silk.</title>
        <authorList>
            <person name="Kono N."/>
            <person name="Nakamura H."/>
            <person name="Mori M."/>
            <person name="Yoshida Y."/>
            <person name="Ohtoshi R."/>
            <person name="Malay A.D."/>
            <person name="Moran D.A.P."/>
            <person name="Tomita M."/>
            <person name="Numata K."/>
            <person name="Arakawa K."/>
        </authorList>
    </citation>
    <scope>NUCLEOTIDE SEQUENCE</scope>
</reference>